<dbReference type="VEuPathDB" id="FungiDB:PC110_g17510"/>
<dbReference type="EMBL" id="RCMI01002202">
    <property type="protein sequence ID" value="KAG2878047.1"/>
    <property type="molecule type" value="Genomic_DNA"/>
</dbReference>
<protein>
    <submittedName>
        <fullName evidence="1">Uncharacterized protein</fullName>
    </submittedName>
</protein>
<organism evidence="1 2">
    <name type="scientific">Phytophthora cactorum</name>
    <dbReference type="NCBI Taxonomy" id="29920"/>
    <lineage>
        <taxon>Eukaryota</taxon>
        <taxon>Sar</taxon>
        <taxon>Stramenopiles</taxon>
        <taxon>Oomycota</taxon>
        <taxon>Peronosporomycetes</taxon>
        <taxon>Peronosporales</taxon>
        <taxon>Peronosporaceae</taxon>
        <taxon>Phytophthora</taxon>
    </lineage>
</organism>
<gene>
    <name evidence="1" type="ORF">PC115_g23187</name>
</gene>
<evidence type="ECO:0000313" key="2">
    <source>
        <dbReference type="Proteomes" id="UP000774804"/>
    </source>
</evidence>
<name>A0A8T1AF63_9STRA</name>
<proteinExistence type="predicted"/>
<dbReference type="Proteomes" id="UP000774804">
    <property type="component" value="Unassembled WGS sequence"/>
</dbReference>
<comment type="caution">
    <text evidence="1">The sequence shown here is derived from an EMBL/GenBank/DDBJ whole genome shotgun (WGS) entry which is preliminary data.</text>
</comment>
<reference evidence="1" key="1">
    <citation type="submission" date="2018-10" db="EMBL/GenBank/DDBJ databases">
        <title>Effector identification in a new, highly contiguous assembly of the strawberry crown rot pathogen Phytophthora cactorum.</title>
        <authorList>
            <person name="Armitage A.D."/>
            <person name="Nellist C.F."/>
            <person name="Bates H."/>
            <person name="Vickerstaff R.J."/>
            <person name="Harrison R.J."/>
        </authorList>
    </citation>
    <scope>NUCLEOTIDE SEQUENCE</scope>
    <source>
        <strain evidence="1">4032</strain>
    </source>
</reference>
<sequence>MYTAPYVTIVQRLGFGKSRILYQVAQKLAEPSAGLPESYAFDARLLFSRLELALEYASANWVQAKTDWLALFGTTEDTNTGGEAARDVNKKMENHGMMIFVVLTDPTSQFYQFLPPLFVDESSRVNEETSTELFPPFVFTYNMDIFLKQLPGVTNLAYKALVLEKDA</sequence>
<evidence type="ECO:0000313" key="1">
    <source>
        <dbReference type="EMBL" id="KAG2878047.1"/>
    </source>
</evidence>
<dbReference type="AlphaFoldDB" id="A0A8T1AF63"/>
<accession>A0A8T1AF63</accession>